<feature type="transmembrane region" description="Helical" evidence="12">
    <location>
        <begin position="194"/>
        <end position="213"/>
    </location>
</feature>
<evidence type="ECO:0000256" key="8">
    <source>
        <dbReference type="ARBA" id="ARBA00023065"/>
    </source>
</evidence>
<evidence type="ECO:0000256" key="5">
    <source>
        <dbReference type="ARBA" id="ARBA00022692"/>
    </source>
</evidence>
<dbReference type="GO" id="GO:0000287">
    <property type="term" value="F:magnesium ion binding"/>
    <property type="evidence" value="ECO:0007669"/>
    <property type="project" value="TreeGrafter"/>
</dbReference>
<proteinExistence type="inferred from homology"/>
<feature type="transmembrane region" description="Helical" evidence="12">
    <location>
        <begin position="225"/>
        <end position="246"/>
    </location>
</feature>
<evidence type="ECO:0000256" key="4">
    <source>
        <dbReference type="ARBA" id="ARBA00022475"/>
    </source>
</evidence>
<dbReference type="SUPFAM" id="SSF144083">
    <property type="entry name" value="Magnesium transport protein CorA, transmembrane region"/>
    <property type="match status" value="1"/>
</dbReference>
<evidence type="ECO:0000313" key="13">
    <source>
        <dbReference type="EMBL" id="OUP57565.1"/>
    </source>
</evidence>
<accession>A0A1Y4LLK1</accession>
<evidence type="ECO:0000256" key="2">
    <source>
        <dbReference type="ARBA" id="ARBA00009765"/>
    </source>
</evidence>
<comment type="catalytic activity">
    <reaction evidence="10">
        <text>Mg(2+)(in) = Mg(2+)(out)</text>
        <dbReference type="Rhea" id="RHEA:29827"/>
        <dbReference type="ChEBI" id="CHEBI:18420"/>
    </reaction>
</comment>
<dbReference type="Gene3D" id="1.20.58.340">
    <property type="entry name" value="Magnesium transport protein CorA, transmembrane region"/>
    <property type="match status" value="2"/>
</dbReference>
<dbReference type="FunFam" id="1.20.58.340:FF:000004">
    <property type="entry name" value="Magnesium transport protein CorA"/>
    <property type="match status" value="1"/>
</dbReference>
<keyword evidence="14" id="KW-1185">Reference proteome</keyword>
<keyword evidence="8" id="KW-0406">Ion transport</keyword>
<keyword evidence="9 12" id="KW-0472">Membrane</keyword>
<evidence type="ECO:0000313" key="14">
    <source>
        <dbReference type="Proteomes" id="UP000195447"/>
    </source>
</evidence>
<evidence type="ECO:0000256" key="3">
    <source>
        <dbReference type="ARBA" id="ARBA00022448"/>
    </source>
</evidence>
<organism evidence="13 14">
    <name type="scientific">Faecalitalea cylindroides</name>
    <dbReference type="NCBI Taxonomy" id="39483"/>
    <lineage>
        <taxon>Bacteria</taxon>
        <taxon>Bacillati</taxon>
        <taxon>Bacillota</taxon>
        <taxon>Erysipelotrichia</taxon>
        <taxon>Erysipelotrichales</taxon>
        <taxon>Erysipelotrichaceae</taxon>
        <taxon>Faecalitalea</taxon>
    </lineage>
</organism>
<keyword evidence="4" id="KW-1003">Cell membrane</keyword>
<name>A0A1Y4LLK1_9FIRM</name>
<dbReference type="GO" id="GO:0015095">
    <property type="term" value="F:magnesium ion transmembrane transporter activity"/>
    <property type="evidence" value="ECO:0007669"/>
    <property type="project" value="TreeGrafter"/>
</dbReference>
<keyword evidence="5 12" id="KW-0812">Transmembrane</keyword>
<comment type="function">
    <text evidence="11">Mediates influx of magnesium ions. Alternates between open and closed states. Activated by low cytoplasmic Mg(2+) levels. Inactive when cytoplasmic Mg(2+) levels are high.</text>
</comment>
<dbReference type="GO" id="GO:0015087">
    <property type="term" value="F:cobalt ion transmembrane transporter activity"/>
    <property type="evidence" value="ECO:0007669"/>
    <property type="project" value="TreeGrafter"/>
</dbReference>
<evidence type="ECO:0000256" key="9">
    <source>
        <dbReference type="ARBA" id="ARBA00023136"/>
    </source>
</evidence>
<dbReference type="PANTHER" id="PTHR46494">
    <property type="entry name" value="CORA FAMILY METAL ION TRANSPORTER (EUROFUNG)"/>
    <property type="match status" value="1"/>
</dbReference>
<evidence type="ECO:0000256" key="12">
    <source>
        <dbReference type="SAM" id="Phobius"/>
    </source>
</evidence>
<evidence type="ECO:0000256" key="11">
    <source>
        <dbReference type="ARBA" id="ARBA00045497"/>
    </source>
</evidence>
<comment type="subcellular location">
    <subcellularLocation>
        <location evidence="1">Cell membrane</location>
        <topology evidence="1">Multi-pass membrane protein</topology>
    </subcellularLocation>
</comment>
<sequence>MGKRHKKSKCYAENHTEYISGHFENLTNLNQTHIEIQFILSKTYCLLIINSLTFDHYHELLNISSSPFDFFTKLLEKTHEKDYDLISKIEERLDDLEDCALDNKLDTFGRSYSEIRFQIRHSYRHYLQLEDFCDKLLENHINIFNKGTLFALTRFFEQSKRLCEYLRELREYSMQINEVYESQINLRENHTMKILTSVTILFTPAMLIVGWYGMNFDNMPELDWYFGYLFVILLSLIITIITFIILKNKKFFQHKK</sequence>
<keyword evidence="6" id="KW-0460">Magnesium</keyword>
<dbReference type="GO" id="GO:0050897">
    <property type="term" value="F:cobalt ion binding"/>
    <property type="evidence" value="ECO:0007669"/>
    <property type="project" value="TreeGrafter"/>
</dbReference>
<gene>
    <name evidence="13" type="ORF">B5F14_08770</name>
</gene>
<evidence type="ECO:0000256" key="7">
    <source>
        <dbReference type="ARBA" id="ARBA00022989"/>
    </source>
</evidence>
<dbReference type="AlphaFoldDB" id="A0A1Y4LLK1"/>
<dbReference type="GO" id="GO:0005886">
    <property type="term" value="C:plasma membrane"/>
    <property type="evidence" value="ECO:0007669"/>
    <property type="project" value="UniProtKB-SubCell"/>
</dbReference>
<protein>
    <recommendedName>
        <fullName evidence="15">Magnesium transporter</fullName>
    </recommendedName>
</protein>
<dbReference type="SUPFAM" id="SSF143865">
    <property type="entry name" value="CorA soluble domain-like"/>
    <property type="match status" value="1"/>
</dbReference>
<evidence type="ECO:0000256" key="6">
    <source>
        <dbReference type="ARBA" id="ARBA00022842"/>
    </source>
</evidence>
<dbReference type="Proteomes" id="UP000195447">
    <property type="component" value="Unassembled WGS sequence"/>
</dbReference>
<dbReference type="Pfam" id="PF01544">
    <property type="entry name" value="CorA"/>
    <property type="match status" value="1"/>
</dbReference>
<dbReference type="InterPro" id="IPR045863">
    <property type="entry name" value="CorA_TM1_TM2"/>
</dbReference>
<dbReference type="InterPro" id="IPR002523">
    <property type="entry name" value="MgTranspt_CorA/ZnTranspt_ZntB"/>
</dbReference>
<keyword evidence="7 12" id="KW-1133">Transmembrane helix</keyword>
<comment type="caution">
    <text evidence="13">The sequence shown here is derived from an EMBL/GenBank/DDBJ whole genome shotgun (WGS) entry which is preliminary data.</text>
</comment>
<dbReference type="PANTHER" id="PTHR46494:SF1">
    <property type="entry name" value="CORA FAMILY METAL ION TRANSPORTER (EUROFUNG)"/>
    <property type="match status" value="1"/>
</dbReference>
<comment type="similarity">
    <text evidence="2">Belongs to the CorA metal ion transporter (MIT) (TC 1.A.35) family.</text>
</comment>
<evidence type="ECO:0000256" key="10">
    <source>
        <dbReference type="ARBA" id="ARBA00034269"/>
    </source>
</evidence>
<evidence type="ECO:0000256" key="1">
    <source>
        <dbReference type="ARBA" id="ARBA00004651"/>
    </source>
</evidence>
<keyword evidence="3" id="KW-0813">Transport</keyword>
<dbReference type="InterPro" id="IPR045861">
    <property type="entry name" value="CorA_cytoplasmic_dom"/>
</dbReference>
<reference evidence="14" key="1">
    <citation type="submission" date="2017-04" db="EMBL/GenBank/DDBJ databases">
        <title>Function of individual gut microbiota members based on whole genome sequencing of pure cultures obtained from chicken caecum.</title>
        <authorList>
            <person name="Medvecky M."/>
            <person name="Cejkova D."/>
            <person name="Polansky O."/>
            <person name="Karasova D."/>
            <person name="Kubasova T."/>
            <person name="Cizek A."/>
            <person name="Rychlik I."/>
        </authorList>
    </citation>
    <scope>NUCLEOTIDE SEQUENCE [LARGE SCALE GENOMIC DNA]</scope>
    <source>
        <strain evidence="14">An178</strain>
    </source>
</reference>
<dbReference type="EMBL" id="NFKM01000020">
    <property type="protein sequence ID" value="OUP57565.1"/>
    <property type="molecule type" value="Genomic_DNA"/>
</dbReference>
<dbReference type="RefSeq" id="WP_087159032.1">
    <property type="nucleotide sequence ID" value="NZ_NFKM01000020.1"/>
</dbReference>
<evidence type="ECO:0008006" key="15">
    <source>
        <dbReference type="Google" id="ProtNLM"/>
    </source>
</evidence>